<dbReference type="InterPro" id="IPR057656">
    <property type="entry name" value="CEP63/Deup1_CC"/>
</dbReference>
<organism evidence="2 3">
    <name type="scientific">Engystomops pustulosus</name>
    <name type="common">Tungara frog</name>
    <name type="synonym">Physalaemus pustulosus</name>
    <dbReference type="NCBI Taxonomy" id="76066"/>
    <lineage>
        <taxon>Eukaryota</taxon>
        <taxon>Metazoa</taxon>
        <taxon>Chordata</taxon>
        <taxon>Craniata</taxon>
        <taxon>Vertebrata</taxon>
        <taxon>Euteleostomi</taxon>
        <taxon>Amphibia</taxon>
        <taxon>Batrachia</taxon>
        <taxon>Anura</taxon>
        <taxon>Neobatrachia</taxon>
        <taxon>Hyloidea</taxon>
        <taxon>Leptodactylidae</taxon>
        <taxon>Leiuperinae</taxon>
        <taxon>Engystomops</taxon>
    </lineage>
</organism>
<evidence type="ECO:0000313" key="2">
    <source>
        <dbReference type="EMBL" id="KAG8585001.1"/>
    </source>
</evidence>
<dbReference type="Proteomes" id="UP000824782">
    <property type="component" value="Unassembled WGS sequence"/>
</dbReference>
<dbReference type="EMBL" id="WNYA01000002">
    <property type="protein sequence ID" value="KAG8585001.1"/>
    <property type="molecule type" value="Genomic_DNA"/>
</dbReference>
<dbReference type="AlphaFoldDB" id="A0AAV7CK64"/>
<name>A0AAV7CK64_ENGPU</name>
<comment type="caution">
    <text evidence="2">The sequence shown here is derived from an EMBL/GenBank/DDBJ whole genome shotgun (WGS) entry which is preliminary data.</text>
</comment>
<evidence type="ECO:0000259" key="1">
    <source>
        <dbReference type="Pfam" id="PF25771"/>
    </source>
</evidence>
<evidence type="ECO:0000313" key="3">
    <source>
        <dbReference type="Proteomes" id="UP000824782"/>
    </source>
</evidence>
<keyword evidence="3" id="KW-1185">Reference proteome</keyword>
<feature type="domain" description="CEP63/Deup1 CEP152 binding coiled coil" evidence="1">
    <location>
        <begin position="160"/>
        <end position="195"/>
    </location>
</feature>
<reference evidence="2" key="1">
    <citation type="thesis" date="2020" institute="ProQuest LLC" country="789 East Eisenhower Parkway, Ann Arbor, MI, USA">
        <title>Comparative Genomics and Chromosome Evolution.</title>
        <authorList>
            <person name="Mudd A.B."/>
        </authorList>
    </citation>
    <scope>NUCLEOTIDE SEQUENCE</scope>
    <source>
        <strain evidence="2">237g6f4</strain>
        <tissue evidence="2">Blood</tissue>
    </source>
</reference>
<gene>
    <name evidence="2" type="ORF">GDO81_004857</name>
</gene>
<dbReference type="Pfam" id="PF25771">
    <property type="entry name" value="CC_CEP152-bind"/>
    <property type="match status" value="1"/>
</dbReference>
<accession>A0AAV7CK64</accession>
<proteinExistence type="predicted"/>
<sequence length="206" mass="23278">MLCIGTDRRTQRCSGGHVCLHGAWTGATAALDTGGHRKILELSEESYPLHDLTWGPEGCMKPCSDSYDLEALQLEMMDPLSWQKVTTGKLSQEKQYREEDEATLKTEDDCYQSCYQECPTHNDRPIPEMDLADFSLFICDESGDNPAAPGTDESFVSAAERFLQEETRRAQDFENILNSHIEELQRYSEHTVKRYTVGERTAAIVS</sequence>
<protein>
    <recommendedName>
        <fullName evidence="1">CEP63/Deup1 CEP152 binding coiled coil domain-containing protein</fullName>
    </recommendedName>
</protein>